<evidence type="ECO:0000313" key="11">
    <source>
        <dbReference type="EMBL" id="SUE40296.1"/>
    </source>
</evidence>
<sequence>MMQRGDTSDKRNGSIGPIWIRERSCRAVESGRRMSPLQLQAGAGLAALCLLAWVAGVLGEGVRGGRLARRPVPWRIVLAGLLAQVLAAALLLHVPPLRRAFAWAGAGVDALSRATREGTSFVFGYLGGAPLPYAELRPGGSFVLFFQALPLILVVGALSALLYHWRILPLVVRGLSVLLRRAFGISGACGFSVAANVFVGSVEAPLLIRSWLATMPRAELFAVMVAGLATISGNMLVVYATIIAPVVPDAAGQLLAASLVGAPASILAAMLMIPPDPAAAVAGGEPEMPPLYDSSMEAIVRGTADGLQLLLGIMASLIVFVALVALLDMILQPLTGLTLRGIAGWLMWPLAFAMGIPAAEAATVASSLGVKLVVNEFVSYLELATSGGAGPSERSRVILTWALCGFTNFASVGIMVGGMSLMCPERRGEIVRLGLPALAAGTIACCMMGATVGLLSPG</sequence>
<feature type="domain" description="Nucleoside transporter/FeoB GTPase Gate" evidence="10">
    <location>
        <begin position="145"/>
        <end position="244"/>
    </location>
</feature>
<dbReference type="EMBL" id="UGVN01000001">
    <property type="protein sequence ID" value="SUE40296.1"/>
    <property type="molecule type" value="Genomic_DNA"/>
</dbReference>
<comment type="similarity">
    <text evidence="2">Belongs to the concentrative nucleoside transporter (CNT) (TC 2.A.41) family.</text>
</comment>
<evidence type="ECO:0000256" key="1">
    <source>
        <dbReference type="ARBA" id="ARBA00004651"/>
    </source>
</evidence>
<feature type="transmembrane region" description="Helical" evidence="7">
    <location>
        <begin position="398"/>
        <end position="421"/>
    </location>
</feature>
<feature type="transmembrane region" description="Helical" evidence="7">
    <location>
        <begin position="309"/>
        <end position="330"/>
    </location>
</feature>
<evidence type="ECO:0000259" key="10">
    <source>
        <dbReference type="Pfam" id="PF07670"/>
    </source>
</evidence>
<evidence type="ECO:0000313" key="12">
    <source>
        <dbReference type="Proteomes" id="UP000254919"/>
    </source>
</evidence>
<protein>
    <submittedName>
        <fullName evidence="11">Nucleoside permease nupX</fullName>
    </submittedName>
</protein>
<accession>A0A379MZM8</accession>
<dbReference type="Pfam" id="PF01773">
    <property type="entry name" value="Nucleos_tra2_N"/>
    <property type="match status" value="1"/>
</dbReference>
<dbReference type="InterPro" id="IPR008276">
    <property type="entry name" value="C_nuclsd_transpt"/>
</dbReference>
<dbReference type="InterPro" id="IPR011657">
    <property type="entry name" value="CNT_C_dom"/>
</dbReference>
<feature type="transmembrane region" description="Helical" evidence="7">
    <location>
        <begin position="220"/>
        <end position="242"/>
    </location>
</feature>
<evidence type="ECO:0000259" key="8">
    <source>
        <dbReference type="Pfam" id="PF01773"/>
    </source>
</evidence>
<feature type="domain" description="Concentrative nucleoside transporter C-terminal" evidence="9">
    <location>
        <begin position="254"/>
        <end position="453"/>
    </location>
</feature>
<organism evidence="11 12">
    <name type="scientific">Roseomonas mucosa</name>
    <dbReference type="NCBI Taxonomy" id="207340"/>
    <lineage>
        <taxon>Bacteria</taxon>
        <taxon>Pseudomonadati</taxon>
        <taxon>Pseudomonadota</taxon>
        <taxon>Alphaproteobacteria</taxon>
        <taxon>Acetobacterales</taxon>
        <taxon>Roseomonadaceae</taxon>
        <taxon>Roseomonas</taxon>
    </lineage>
</organism>
<dbReference type="Proteomes" id="UP000254919">
    <property type="component" value="Unassembled WGS sequence"/>
</dbReference>
<proteinExistence type="inferred from homology"/>
<keyword evidence="3" id="KW-1003">Cell membrane</keyword>
<comment type="subcellular location">
    <subcellularLocation>
        <location evidence="1">Cell membrane</location>
        <topology evidence="1">Multi-pass membrane protein</topology>
    </subcellularLocation>
</comment>
<dbReference type="InterPro" id="IPR002668">
    <property type="entry name" value="CNT_N_dom"/>
</dbReference>
<gene>
    <name evidence="11" type="primary">nupX</name>
    <name evidence="11" type="ORF">NCTC13291_01856</name>
</gene>
<evidence type="ECO:0000259" key="9">
    <source>
        <dbReference type="Pfam" id="PF07662"/>
    </source>
</evidence>
<evidence type="ECO:0000256" key="2">
    <source>
        <dbReference type="ARBA" id="ARBA00009033"/>
    </source>
</evidence>
<feature type="transmembrane region" description="Helical" evidence="7">
    <location>
        <begin position="183"/>
        <end position="208"/>
    </location>
</feature>
<dbReference type="PANTHER" id="PTHR10590">
    <property type="entry name" value="SODIUM/NUCLEOSIDE COTRANSPORTER"/>
    <property type="match status" value="1"/>
</dbReference>
<evidence type="ECO:0000256" key="6">
    <source>
        <dbReference type="ARBA" id="ARBA00023136"/>
    </source>
</evidence>
<keyword evidence="5 7" id="KW-1133">Transmembrane helix</keyword>
<dbReference type="GO" id="GO:0005886">
    <property type="term" value="C:plasma membrane"/>
    <property type="evidence" value="ECO:0007669"/>
    <property type="project" value="UniProtKB-SubCell"/>
</dbReference>
<reference evidence="11 12" key="1">
    <citation type="submission" date="2018-06" db="EMBL/GenBank/DDBJ databases">
        <authorList>
            <consortium name="Pathogen Informatics"/>
            <person name="Doyle S."/>
        </authorList>
    </citation>
    <scope>NUCLEOTIDE SEQUENCE [LARGE SCALE GENOMIC DNA]</scope>
    <source>
        <strain evidence="11 12">NCTC13291</strain>
    </source>
</reference>
<dbReference type="PANTHER" id="PTHR10590:SF4">
    <property type="entry name" value="SOLUTE CARRIER FAMILY 28 MEMBER 3"/>
    <property type="match status" value="1"/>
</dbReference>
<feature type="transmembrane region" description="Helical" evidence="7">
    <location>
        <begin position="342"/>
        <end position="359"/>
    </location>
</feature>
<feature type="transmembrane region" description="Helical" evidence="7">
    <location>
        <begin position="433"/>
        <end position="455"/>
    </location>
</feature>
<name>A0A379MZM8_9PROT</name>
<dbReference type="GO" id="GO:0015293">
    <property type="term" value="F:symporter activity"/>
    <property type="evidence" value="ECO:0007669"/>
    <property type="project" value="TreeGrafter"/>
</dbReference>
<keyword evidence="6 7" id="KW-0472">Membrane</keyword>
<evidence type="ECO:0000256" key="5">
    <source>
        <dbReference type="ARBA" id="ARBA00022989"/>
    </source>
</evidence>
<feature type="transmembrane region" description="Helical" evidence="7">
    <location>
        <begin position="142"/>
        <end position="163"/>
    </location>
</feature>
<dbReference type="Pfam" id="PF07662">
    <property type="entry name" value="Nucleos_tra2_C"/>
    <property type="match status" value="1"/>
</dbReference>
<feature type="transmembrane region" description="Helical" evidence="7">
    <location>
        <begin position="254"/>
        <end position="273"/>
    </location>
</feature>
<evidence type="ECO:0000256" key="3">
    <source>
        <dbReference type="ARBA" id="ARBA00022475"/>
    </source>
</evidence>
<dbReference type="AlphaFoldDB" id="A0A379MZM8"/>
<keyword evidence="4 7" id="KW-0812">Transmembrane</keyword>
<evidence type="ECO:0000256" key="7">
    <source>
        <dbReference type="SAM" id="Phobius"/>
    </source>
</evidence>
<dbReference type="InterPro" id="IPR011642">
    <property type="entry name" value="Gate_dom"/>
</dbReference>
<dbReference type="Pfam" id="PF07670">
    <property type="entry name" value="Gate"/>
    <property type="match status" value="1"/>
</dbReference>
<evidence type="ECO:0000256" key="4">
    <source>
        <dbReference type="ARBA" id="ARBA00022692"/>
    </source>
</evidence>
<feature type="transmembrane region" description="Helical" evidence="7">
    <location>
        <begin position="74"/>
        <end position="94"/>
    </location>
</feature>
<feature type="domain" description="Concentrative nucleoside transporter N-terminal" evidence="8">
    <location>
        <begin position="68"/>
        <end position="126"/>
    </location>
</feature>
<feature type="transmembrane region" description="Helical" evidence="7">
    <location>
        <begin position="41"/>
        <end position="62"/>
    </location>
</feature>
<dbReference type="GO" id="GO:0005337">
    <property type="term" value="F:nucleoside transmembrane transporter activity"/>
    <property type="evidence" value="ECO:0007669"/>
    <property type="project" value="InterPro"/>
</dbReference>